<evidence type="ECO:0000256" key="7">
    <source>
        <dbReference type="ARBA" id="ARBA00022598"/>
    </source>
</evidence>
<dbReference type="InterPro" id="IPR029038">
    <property type="entry name" value="MetRS_Zn"/>
</dbReference>
<keyword evidence="14 16" id="KW-0030">Aminoacyl-tRNA synthetase</keyword>
<dbReference type="PROSITE" id="PS00178">
    <property type="entry name" value="AA_TRNA_LIGASE_I"/>
    <property type="match status" value="1"/>
</dbReference>
<evidence type="ECO:0000313" key="19">
    <source>
        <dbReference type="Proteomes" id="UP000179129"/>
    </source>
</evidence>
<keyword evidence="7 16" id="KW-0436">Ligase</keyword>
<dbReference type="HAMAP" id="MF_00098">
    <property type="entry name" value="Met_tRNA_synth_type1"/>
    <property type="match status" value="1"/>
</dbReference>
<dbReference type="SUPFAM" id="SSF47323">
    <property type="entry name" value="Anticodon-binding domain of a subclass of class I aminoacyl-tRNA synthetases"/>
    <property type="match status" value="1"/>
</dbReference>
<dbReference type="GO" id="GO:0005524">
    <property type="term" value="F:ATP binding"/>
    <property type="evidence" value="ECO:0007669"/>
    <property type="project" value="UniProtKB-UniRule"/>
</dbReference>
<dbReference type="InterPro" id="IPR004495">
    <property type="entry name" value="Met-tRNA-synth_bsu_C"/>
</dbReference>
<feature type="binding site" evidence="16">
    <location>
        <position position="158"/>
    </location>
    <ligand>
        <name>Zn(2+)</name>
        <dbReference type="ChEBI" id="CHEBI:29105"/>
    </ligand>
</feature>
<dbReference type="SUPFAM" id="SSF50249">
    <property type="entry name" value="Nucleic acid-binding proteins"/>
    <property type="match status" value="1"/>
</dbReference>
<evidence type="ECO:0000256" key="14">
    <source>
        <dbReference type="ARBA" id="ARBA00023146"/>
    </source>
</evidence>
<feature type="short sequence motif" description="'HIGH' region" evidence="16">
    <location>
        <begin position="13"/>
        <end position="23"/>
    </location>
</feature>
<comment type="function">
    <text evidence="1 16">Is required not only for elongation of protein synthesis but also for the initiation of all mRNA translation through initiator tRNA(fMet) aminoacylation.</text>
</comment>
<evidence type="ECO:0000256" key="16">
    <source>
        <dbReference type="HAMAP-Rule" id="MF_00098"/>
    </source>
</evidence>
<comment type="subunit">
    <text evidence="4 16">Homodimer.</text>
</comment>
<dbReference type="InterPro" id="IPR033911">
    <property type="entry name" value="MetRS_core"/>
</dbReference>
<feature type="short sequence motif" description="'KMSKS' region" evidence="16">
    <location>
        <begin position="334"/>
        <end position="338"/>
    </location>
</feature>
<comment type="catalytic activity">
    <reaction evidence="15 16">
        <text>tRNA(Met) + L-methionine + ATP = L-methionyl-tRNA(Met) + AMP + diphosphate</text>
        <dbReference type="Rhea" id="RHEA:13481"/>
        <dbReference type="Rhea" id="RHEA-COMP:9667"/>
        <dbReference type="Rhea" id="RHEA-COMP:9698"/>
        <dbReference type="ChEBI" id="CHEBI:30616"/>
        <dbReference type="ChEBI" id="CHEBI:33019"/>
        <dbReference type="ChEBI" id="CHEBI:57844"/>
        <dbReference type="ChEBI" id="CHEBI:78442"/>
        <dbReference type="ChEBI" id="CHEBI:78530"/>
        <dbReference type="ChEBI" id="CHEBI:456215"/>
        <dbReference type="EC" id="6.1.1.10"/>
    </reaction>
</comment>
<evidence type="ECO:0000256" key="11">
    <source>
        <dbReference type="ARBA" id="ARBA00022840"/>
    </source>
</evidence>
<evidence type="ECO:0000256" key="10">
    <source>
        <dbReference type="ARBA" id="ARBA00022833"/>
    </source>
</evidence>
<dbReference type="InterPro" id="IPR012340">
    <property type="entry name" value="NA-bd_OB-fold"/>
</dbReference>
<evidence type="ECO:0000256" key="15">
    <source>
        <dbReference type="ARBA" id="ARBA00047364"/>
    </source>
</evidence>
<dbReference type="AlphaFoldDB" id="A0A1F5Z2M0"/>
<feature type="binding site" evidence="16">
    <location>
        <position position="145"/>
    </location>
    <ligand>
        <name>Zn(2+)</name>
        <dbReference type="ChEBI" id="CHEBI:29105"/>
    </ligand>
</feature>
<dbReference type="SUPFAM" id="SSF57770">
    <property type="entry name" value="Methionyl-tRNA synthetase (MetRS), Zn-domain"/>
    <property type="match status" value="1"/>
</dbReference>
<comment type="caution">
    <text evidence="18">The sequence shown here is derived from an EMBL/GenBank/DDBJ whole genome shotgun (WGS) entry which is preliminary data.</text>
</comment>
<dbReference type="InterPro" id="IPR001412">
    <property type="entry name" value="aa-tRNA-synth_I_CS"/>
</dbReference>
<dbReference type="GO" id="GO:0006431">
    <property type="term" value="P:methionyl-tRNA aminoacylation"/>
    <property type="evidence" value="ECO:0007669"/>
    <property type="project" value="UniProtKB-UniRule"/>
</dbReference>
<dbReference type="InterPro" id="IPR015413">
    <property type="entry name" value="Methionyl/Leucyl_tRNA_Synth"/>
</dbReference>
<dbReference type="NCBIfam" id="TIGR00398">
    <property type="entry name" value="metG"/>
    <property type="match status" value="1"/>
</dbReference>
<keyword evidence="12 16" id="KW-0694">RNA-binding</keyword>
<dbReference type="PROSITE" id="PS50886">
    <property type="entry name" value="TRBD"/>
    <property type="match status" value="1"/>
</dbReference>
<evidence type="ECO:0000313" key="18">
    <source>
        <dbReference type="EMBL" id="OGG06603.1"/>
    </source>
</evidence>
<evidence type="ECO:0000256" key="9">
    <source>
        <dbReference type="ARBA" id="ARBA00022741"/>
    </source>
</evidence>
<dbReference type="Pfam" id="PF01588">
    <property type="entry name" value="tRNA_bind"/>
    <property type="match status" value="1"/>
</dbReference>
<dbReference type="InterPro" id="IPR041872">
    <property type="entry name" value="Anticodon_Met"/>
</dbReference>
<evidence type="ECO:0000256" key="3">
    <source>
        <dbReference type="ARBA" id="ARBA00008258"/>
    </source>
</evidence>
<comment type="cofactor">
    <cofactor evidence="16">
        <name>Zn(2+)</name>
        <dbReference type="ChEBI" id="CHEBI:29105"/>
    </cofactor>
    <text evidence="16">Binds 1 zinc ion per subunit.</text>
</comment>
<dbReference type="Pfam" id="PF19303">
    <property type="entry name" value="Anticodon_3"/>
    <property type="match status" value="1"/>
</dbReference>
<dbReference type="Pfam" id="PF09334">
    <property type="entry name" value="tRNA-synt_1g"/>
    <property type="match status" value="1"/>
</dbReference>
<keyword evidence="6 16" id="KW-0820">tRNA-binding</keyword>
<evidence type="ECO:0000256" key="13">
    <source>
        <dbReference type="ARBA" id="ARBA00022917"/>
    </source>
</evidence>
<dbReference type="InterPro" id="IPR023458">
    <property type="entry name" value="Met-tRNA_ligase_1"/>
</dbReference>
<dbReference type="InterPro" id="IPR002547">
    <property type="entry name" value="tRNA-bd_dom"/>
</dbReference>
<dbReference type="Gene3D" id="2.20.28.20">
    <property type="entry name" value="Methionyl-tRNA synthetase, Zn-domain"/>
    <property type="match status" value="1"/>
</dbReference>
<comment type="similarity">
    <text evidence="3 16">Belongs to the class-I aminoacyl-tRNA synthetase family. MetG type 1 subfamily.</text>
</comment>
<dbReference type="GO" id="GO:0000049">
    <property type="term" value="F:tRNA binding"/>
    <property type="evidence" value="ECO:0007669"/>
    <property type="project" value="UniProtKB-UniRule"/>
</dbReference>
<feature type="domain" description="TRNA-binding" evidence="17">
    <location>
        <begin position="580"/>
        <end position="687"/>
    </location>
</feature>
<dbReference type="PANTHER" id="PTHR45765:SF1">
    <property type="entry name" value="METHIONINE--TRNA LIGASE, CYTOPLASMIC"/>
    <property type="match status" value="1"/>
</dbReference>
<dbReference type="SUPFAM" id="SSF52374">
    <property type="entry name" value="Nucleotidylyl transferase"/>
    <property type="match status" value="1"/>
</dbReference>
<keyword evidence="10 16" id="KW-0862">Zinc</keyword>
<dbReference type="Proteomes" id="UP000179129">
    <property type="component" value="Unassembled WGS sequence"/>
</dbReference>
<dbReference type="STRING" id="1817867.A3F83_15185"/>
<dbReference type="Gene3D" id="1.10.730.10">
    <property type="entry name" value="Isoleucyl-tRNA Synthetase, Domain 1"/>
    <property type="match status" value="1"/>
</dbReference>
<dbReference type="GO" id="GO:0005829">
    <property type="term" value="C:cytosol"/>
    <property type="evidence" value="ECO:0007669"/>
    <property type="project" value="TreeGrafter"/>
</dbReference>
<dbReference type="CDD" id="cd00814">
    <property type="entry name" value="MetRS_core"/>
    <property type="match status" value="1"/>
</dbReference>
<dbReference type="InterPro" id="IPR009080">
    <property type="entry name" value="tRNAsynth_Ia_anticodon-bd"/>
</dbReference>
<keyword evidence="5 16" id="KW-0963">Cytoplasm</keyword>
<dbReference type="GO" id="GO:0046872">
    <property type="term" value="F:metal ion binding"/>
    <property type="evidence" value="ECO:0007669"/>
    <property type="project" value="UniProtKB-KW"/>
</dbReference>
<keyword evidence="9 16" id="KW-0547">Nucleotide-binding</keyword>
<evidence type="ECO:0000256" key="12">
    <source>
        <dbReference type="ARBA" id="ARBA00022884"/>
    </source>
</evidence>
<dbReference type="EC" id="6.1.1.10" evidence="16"/>
<dbReference type="GO" id="GO:0004825">
    <property type="term" value="F:methionine-tRNA ligase activity"/>
    <property type="evidence" value="ECO:0007669"/>
    <property type="project" value="UniProtKB-UniRule"/>
</dbReference>
<evidence type="ECO:0000256" key="4">
    <source>
        <dbReference type="ARBA" id="ARBA00011738"/>
    </source>
</evidence>
<dbReference type="InterPro" id="IPR014729">
    <property type="entry name" value="Rossmann-like_a/b/a_fold"/>
</dbReference>
<name>A0A1F5Z2M0_9BACT</name>
<feature type="binding site" evidence="16">
    <location>
        <position position="148"/>
    </location>
    <ligand>
        <name>Zn(2+)</name>
        <dbReference type="ChEBI" id="CHEBI:29105"/>
    </ligand>
</feature>
<dbReference type="InterPro" id="IPR014758">
    <property type="entry name" value="Met-tRNA_synth"/>
</dbReference>
<dbReference type="Gene3D" id="2.40.50.140">
    <property type="entry name" value="Nucleic acid-binding proteins"/>
    <property type="match status" value="1"/>
</dbReference>
<dbReference type="PANTHER" id="PTHR45765">
    <property type="entry name" value="METHIONINE--TRNA LIGASE"/>
    <property type="match status" value="1"/>
</dbReference>
<keyword evidence="8 16" id="KW-0479">Metal-binding</keyword>
<gene>
    <name evidence="16" type="primary">metG</name>
    <name evidence="18" type="ORF">A3F83_15185</name>
</gene>
<accession>A0A1F5Z2M0</accession>
<protein>
    <recommendedName>
        <fullName evidence="16">Methionine--tRNA ligase</fullName>
        <ecNumber evidence="16">6.1.1.10</ecNumber>
    </recommendedName>
    <alternativeName>
        <fullName evidence="16">Methionyl-tRNA synthetase</fullName>
        <shortName evidence="16">MetRS</shortName>
    </alternativeName>
</protein>
<feature type="binding site" evidence="16">
    <location>
        <position position="337"/>
    </location>
    <ligand>
        <name>ATP</name>
        <dbReference type="ChEBI" id="CHEBI:30616"/>
    </ligand>
</feature>
<dbReference type="Gene3D" id="3.40.50.620">
    <property type="entry name" value="HUPs"/>
    <property type="match status" value="1"/>
</dbReference>
<keyword evidence="13 16" id="KW-0648">Protein biosynthesis</keyword>
<dbReference type="PRINTS" id="PR01041">
    <property type="entry name" value="TRNASYNTHMET"/>
</dbReference>
<dbReference type="CDD" id="cd07957">
    <property type="entry name" value="Anticodon_Ia_Met"/>
    <property type="match status" value="1"/>
</dbReference>
<reference evidence="18 19" key="1">
    <citation type="journal article" date="2016" name="Nat. Commun.">
        <title>Thousands of microbial genomes shed light on interconnected biogeochemical processes in an aquifer system.</title>
        <authorList>
            <person name="Anantharaman K."/>
            <person name="Brown C.T."/>
            <person name="Hug L.A."/>
            <person name="Sharon I."/>
            <person name="Castelle C.J."/>
            <person name="Probst A.J."/>
            <person name="Thomas B.C."/>
            <person name="Singh A."/>
            <person name="Wilkins M.J."/>
            <person name="Karaoz U."/>
            <person name="Brodie E.L."/>
            <person name="Williams K.H."/>
            <person name="Hubbard S.S."/>
            <person name="Banfield J.F."/>
        </authorList>
    </citation>
    <scope>NUCLEOTIDE SEQUENCE [LARGE SCALE GENOMIC DNA]</scope>
</reference>
<evidence type="ECO:0000256" key="2">
    <source>
        <dbReference type="ARBA" id="ARBA00004496"/>
    </source>
</evidence>
<dbReference type="EMBL" id="MFIX01000018">
    <property type="protein sequence ID" value="OGG06603.1"/>
    <property type="molecule type" value="Genomic_DNA"/>
</dbReference>
<evidence type="ECO:0000259" key="17">
    <source>
        <dbReference type="PROSITE" id="PS50886"/>
    </source>
</evidence>
<sequence length="687" mass="77046">MDQRKVLVTSALPYANGPIHLGHLAGAYLPADIFVRFCRLLGREVLYIGGTDEHGVPITITADREGVSPQAVVDRWYADIRDSFQRAGISFDHFSRTSLPIHHQTCQDIFLKLHKKGLLVKKSEKQLYDPARRRFLPDRYVVGTCYHCGYAECSGDQCESCGKPIDPLLLIEPKSKLSGEKPEVRETEHWYLPLDRFQGQLAKWLGTKPHWKENVLNFCNGMLKEGLRERAVTRDLHWGIPVPLPDSEGKVLYVWFDAPIGYISSTREWAAQQGDPELWKTWWWDKDTRLVHFIGKDNIFFHALMFPACLMAYGNYVLPDNVPANEYLNLEGLKFSTSRNFAVWLGDYLDRFAPDPLRYYLCANMPETRDTDFNLREFQAHNNNELADTVGNFINRTLTFIERYYEGRIPERGAASGLDQEMLGRLGRIAGELGGHIDNFRYRAAADTFTEFARFCNKYFNDKAPWEARKSDPASCATTLNVCCQAVYGLSVVMWPIMPFSAENVWTQLGLSTNWKDHPWQQDYAGKLPAGHKLGKIEVLFPKIDDEAIQAQEASYKGGKTAPAVTAEKDELPGVIGIEHFAGVDIRVALVKAAEAVPKSKRLLKLTLDLGPLGERTVAAGIAGHYAPEDLPGRKVLVVANLAPRKVMGITSQGMVMAAVDGEGENEKLALTTIDGAIDLPPGSRVS</sequence>
<organism evidence="18 19">
    <name type="scientific">Candidatus Glassbacteria bacterium RIFCSPLOWO2_12_FULL_58_11</name>
    <dbReference type="NCBI Taxonomy" id="1817867"/>
    <lineage>
        <taxon>Bacteria</taxon>
        <taxon>Candidatus Glassiibacteriota</taxon>
    </lineage>
</organism>
<evidence type="ECO:0000256" key="1">
    <source>
        <dbReference type="ARBA" id="ARBA00003314"/>
    </source>
</evidence>
<keyword evidence="11 16" id="KW-0067">ATP-binding</keyword>
<proteinExistence type="inferred from homology"/>
<feature type="binding site" evidence="16">
    <location>
        <position position="161"/>
    </location>
    <ligand>
        <name>Zn(2+)</name>
        <dbReference type="ChEBI" id="CHEBI:29105"/>
    </ligand>
</feature>
<comment type="subcellular location">
    <subcellularLocation>
        <location evidence="2 16">Cytoplasm</location>
    </subcellularLocation>
</comment>
<dbReference type="CDD" id="cd02800">
    <property type="entry name" value="tRNA_bind_EcMetRS_like"/>
    <property type="match status" value="1"/>
</dbReference>
<evidence type="ECO:0000256" key="5">
    <source>
        <dbReference type="ARBA" id="ARBA00022490"/>
    </source>
</evidence>
<dbReference type="NCBIfam" id="NF001100">
    <property type="entry name" value="PRK00133.1"/>
    <property type="match status" value="1"/>
</dbReference>
<evidence type="ECO:0000256" key="8">
    <source>
        <dbReference type="ARBA" id="ARBA00022723"/>
    </source>
</evidence>
<evidence type="ECO:0000256" key="6">
    <source>
        <dbReference type="ARBA" id="ARBA00022555"/>
    </source>
</evidence>